<dbReference type="EMBL" id="GL433836">
    <property type="protein sequence ID" value="EFN59082.1"/>
    <property type="molecule type" value="Genomic_DNA"/>
</dbReference>
<protein>
    <submittedName>
        <fullName evidence="3">Uncharacterized protein</fullName>
    </submittedName>
</protein>
<dbReference type="Proteomes" id="UP000008141">
    <property type="component" value="Unassembled WGS sequence"/>
</dbReference>
<accession>E1Z4L9</accession>
<evidence type="ECO:0000256" key="1">
    <source>
        <dbReference type="SAM" id="MobiDB-lite"/>
    </source>
</evidence>
<evidence type="ECO:0000256" key="2">
    <source>
        <dbReference type="SAM" id="Phobius"/>
    </source>
</evidence>
<evidence type="ECO:0000313" key="3">
    <source>
        <dbReference type="EMBL" id="EFN59082.1"/>
    </source>
</evidence>
<feature type="transmembrane region" description="Helical" evidence="2">
    <location>
        <begin position="69"/>
        <end position="91"/>
    </location>
</feature>
<name>E1Z4L9_CHLVA</name>
<evidence type="ECO:0000313" key="4">
    <source>
        <dbReference type="Proteomes" id="UP000008141"/>
    </source>
</evidence>
<feature type="region of interest" description="Disordered" evidence="1">
    <location>
        <begin position="1"/>
        <end position="24"/>
    </location>
</feature>
<keyword evidence="2" id="KW-0812">Transmembrane</keyword>
<proteinExistence type="predicted"/>
<dbReference type="RefSeq" id="XP_005851184.1">
    <property type="nucleotide sequence ID" value="XM_005851122.1"/>
</dbReference>
<keyword evidence="4" id="KW-1185">Reference proteome</keyword>
<reference evidence="3 4" key="1">
    <citation type="journal article" date="2010" name="Plant Cell">
        <title>The Chlorella variabilis NC64A genome reveals adaptation to photosymbiosis, coevolution with viruses, and cryptic sex.</title>
        <authorList>
            <person name="Blanc G."/>
            <person name="Duncan G."/>
            <person name="Agarkova I."/>
            <person name="Borodovsky M."/>
            <person name="Gurnon J."/>
            <person name="Kuo A."/>
            <person name="Lindquist E."/>
            <person name="Lucas S."/>
            <person name="Pangilinan J."/>
            <person name="Polle J."/>
            <person name="Salamov A."/>
            <person name="Terry A."/>
            <person name="Yamada T."/>
            <person name="Dunigan D.D."/>
            <person name="Grigoriev I.V."/>
            <person name="Claverie J.M."/>
            <person name="Van Etten J.L."/>
        </authorList>
    </citation>
    <scope>NUCLEOTIDE SEQUENCE [LARGE SCALE GENOMIC DNA]</scope>
    <source>
        <strain evidence="3 4">NC64A</strain>
    </source>
</reference>
<dbReference type="GeneID" id="17358529"/>
<organism evidence="4">
    <name type="scientific">Chlorella variabilis</name>
    <name type="common">Green alga</name>
    <dbReference type="NCBI Taxonomy" id="554065"/>
    <lineage>
        <taxon>Eukaryota</taxon>
        <taxon>Viridiplantae</taxon>
        <taxon>Chlorophyta</taxon>
        <taxon>core chlorophytes</taxon>
        <taxon>Trebouxiophyceae</taxon>
        <taxon>Chlorellales</taxon>
        <taxon>Chlorellaceae</taxon>
        <taxon>Chlorella clade</taxon>
        <taxon>Chlorella</taxon>
    </lineage>
</organism>
<dbReference type="InParanoid" id="E1Z4L9"/>
<sequence length="108" mass="11506">MASQATAASNHDLKDTPLGDLLPDDPRGTEVLVRFAAVHSQNEDLRGQILLLAAEAGLMAICKRWTGNWVAGYGIAVGVLVVADLNVRLAARFLSRRRQSATLPITAG</sequence>
<gene>
    <name evidence="3" type="ORF">CHLNCDRAFT_137838</name>
</gene>
<dbReference type="KEGG" id="cvr:CHLNCDRAFT_137838"/>
<dbReference type="AlphaFoldDB" id="E1Z4L9"/>
<keyword evidence="2" id="KW-1133">Transmembrane helix</keyword>
<keyword evidence="2" id="KW-0472">Membrane</keyword>